<dbReference type="PROSITE" id="PS50023">
    <property type="entry name" value="LIM_DOMAIN_2"/>
    <property type="match status" value="3"/>
</dbReference>
<name>A0ABR2JXA2_9EUKA</name>
<evidence type="ECO:0000256" key="5">
    <source>
        <dbReference type="PROSITE-ProRule" id="PRU00125"/>
    </source>
</evidence>
<proteinExistence type="predicted"/>
<dbReference type="PANTHER" id="PTHR24205:SF16">
    <property type="entry name" value="GH01042P-RELATED"/>
    <property type="match status" value="1"/>
</dbReference>
<evidence type="ECO:0000256" key="3">
    <source>
        <dbReference type="ARBA" id="ARBA00022833"/>
    </source>
</evidence>
<feature type="region of interest" description="Disordered" evidence="6">
    <location>
        <begin position="1"/>
        <end position="20"/>
    </location>
</feature>
<dbReference type="PANTHER" id="PTHR24205">
    <property type="entry name" value="FOUR AND A HALF LIM DOMAINS PROTEIN"/>
    <property type="match status" value="1"/>
</dbReference>
<keyword evidence="1 5" id="KW-0479">Metal-binding</keyword>
<dbReference type="SUPFAM" id="SSF57716">
    <property type="entry name" value="Glucocorticoid receptor-like (DNA-binding domain)"/>
    <property type="match status" value="3"/>
</dbReference>
<dbReference type="PROSITE" id="PS00478">
    <property type="entry name" value="LIM_DOMAIN_1"/>
    <property type="match status" value="2"/>
</dbReference>
<protein>
    <recommendedName>
        <fullName evidence="7">LIM zinc-binding domain-containing protein</fullName>
    </recommendedName>
</protein>
<feature type="compositionally biased region" description="Acidic residues" evidence="6">
    <location>
        <begin position="143"/>
        <end position="166"/>
    </location>
</feature>
<accession>A0ABR2JXA2</accession>
<evidence type="ECO:0000256" key="2">
    <source>
        <dbReference type="ARBA" id="ARBA00022737"/>
    </source>
</evidence>
<dbReference type="Pfam" id="PF00412">
    <property type="entry name" value="LIM"/>
    <property type="match status" value="3"/>
</dbReference>
<feature type="region of interest" description="Disordered" evidence="6">
    <location>
        <begin position="56"/>
        <end position="115"/>
    </location>
</feature>
<gene>
    <name evidence="8" type="ORF">M9Y10_046031</name>
</gene>
<evidence type="ECO:0000256" key="1">
    <source>
        <dbReference type="ARBA" id="ARBA00022723"/>
    </source>
</evidence>
<evidence type="ECO:0000313" key="9">
    <source>
        <dbReference type="Proteomes" id="UP001470230"/>
    </source>
</evidence>
<feature type="region of interest" description="Disordered" evidence="6">
    <location>
        <begin position="580"/>
        <end position="602"/>
    </location>
</feature>
<dbReference type="Gene3D" id="2.10.110.10">
    <property type="entry name" value="Cysteine Rich Protein"/>
    <property type="match status" value="4"/>
</dbReference>
<evidence type="ECO:0000256" key="6">
    <source>
        <dbReference type="SAM" id="MobiDB-lite"/>
    </source>
</evidence>
<keyword evidence="2" id="KW-0677">Repeat</keyword>
<feature type="domain" description="LIM zinc-binding" evidence="7">
    <location>
        <begin position="515"/>
        <end position="576"/>
    </location>
</feature>
<reference evidence="8 9" key="1">
    <citation type="submission" date="2024-04" db="EMBL/GenBank/DDBJ databases">
        <title>Tritrichomonas musculus Genome.</title>
        <authorList>
            <person name="Alves-Ferreira E."/>
            <person name="Grigg M."/>
            <person name="Lorenzi H."/>
            <person name="Galac M."/>
        </authorList>
    </citation>
    <scope>NUCLEOTIDE SEQUENCE [LARGE SCALE GENOMIC DNA]</scope>
    <source>
        <strain evidence="8 9">EAF2021</strain>
    </source>
</reference>
<dbReference type="CDD" id="cd08368">
    <property type="entry name" value="LIM"/>
    <property type="match status" value="3"/>
</dbReference>
<sequence>MDNRIKRNPQRNNIGGNNKSENELNIIKKYIKNASSELPCPDDSDDFRRINHNNRNNMLRAASDSYSRNTIKSNSQRLIKKADSEISSRNGEEDSSENIRLNQSGSRNDDNISNSDFRLHQISTSYETNNENDEYEDSDIYFEEEEEDSDEETPGVENTDSEEDIDEILHVSEPSEEEVELPNDQMYPRKSSSSRAFYKGKEQPKMHFDRHLRNKSEINFYNGENVFFDNFPFRLNEPLILSQSPNHELRHPAGFHFDPEFKPNIESIDIPTTIHGFSPEQQFDKLNRIKKNQNFAFTDDPRIQYQLIIPAENHIGSPEFEPSLLPTCQMCHEKCRERCYFAHGYSYHPRCFKCTSCKRHLRPPKCVFMMDRPYCQHCIRMKKSATKLNRCCVCGLYIYDTNDEIRTDCYNEMPMHKSCFRCYHCSDELSLNDDYTLVSGKPVCSKCIDTLTKTGFVCNKCGKVILDRSVEFHGMHFHPEHFVCTQCKTILKGQNIVVYRNKPYCPTHGDAFATRKCWACHGDFLENQKVIRWDGRAYHANCFKCKECQVVLNEDNWVRVHGYPYCEKCYQEYFDKKNAKMERKKREKKKSVKKRLKKPIEQ</sequence>
<feature type="compositionally biased region" description="Polar residues" evidence="6">
    <location>
        <begin position="10"/>
        <end position="19"/>
    </location>
</feature>
<feature type="compositionally biased region" description="Basic residues" evidence="6">
    <location>
        <begin position="582"/>
        <end position="602"/>
    </location>
</feature>
<feature type="compositionally biased region" description="Polar residues" evidence="6">
    <location>
        <begin position="64"/>
        <end position="77"/>
    </location>
</feature>
<dbReference type="EMBL" id="JAPFFF010000009">
    <property type="protein sequence ID" value="KAK8883381.1"/>
    <property type="molecule type" value="Genomic_DNA"/>
</dbReference>
<organism evidence="8 9">
    <name type="scientific">Tritrichomonas musculus</name>
    <dbReference type="NCBI Taxonomy" id="1915356"/>
    <lineage>
        <taxon>Eukaryota</taxon>
        <taxon>Metamonada</taxon>
        <taxon>Parabasalia</taxon>
        <taxon>Tritrichomonadida</taxon>
        <taxon>Tritrichomonadidae</taxon>
        <taxon>Tritrichomonas</taxon>
    </lineage>
</organism>
<feature type="domain" description="LIM zinc-binding" evidence="7">
    <location>
        <begin position="389"/>
        <end position="454"/>
    </location>
</feature>
<feature type="compositionally biased region" description="Basic and acidic residues" evidence="6">
    <location>
        <begin position="80"/>
        <end position="92"/>
    </location>
</feature>
<evidence type="ECO:0000313" key="8">
    <source>
        <dbReference type="EMBL" id="KAK8883381.1"/>
    </source>
</evidence>
<dbReference type="Proteomes" id="UP001470230">
    <property type="component" value="Unassembled WGS sequence"/>
</dbReference>
<keyword evidence="3 5" id="KW-0862">Zinc</keyword>
<keyword evidence="4 5" id="KW-0440">LIM domain</keyword>
<dbReference type="InterPro" id="IPR001781">
    <property type="entry name" value="Znf_LIM"/>
</dbReference>
<evidence type="ECO:0000259" key="7">
    <source>
        <dbReference type="PROSITE" id="PS50023"/>
    </source>
</evidence>
<feature type="domain" description="LIM zinc-binding" evidence="7">
    <location>
        <begin position="326"/>
        <end position="385"/>
    </location>
</feature>
<keyword evidence="9" id="KW-1185">Reference proteome</keyword>
<feature type="region of interest" description="Disordered" evidence="6">
    <location>
        <begin position="143"/>
        <end position="195"/>
    </location>
</feature>
<feature type="compositionally biased region" description="Polar residues" evidence="6">
    <location>
        <begin position="98"/>
        <end position="115"/>
    </location>
</feature>
<dbReference type="SMART" id="SM00132">
    <property type="entry name" value="LIM"/>
    <property type="match status" value="4"/>
</dbReference>
<comment type="caution">
    <text evidence="8">The sequence shown here is derived from an EMBL/GenBank/DDBJ whole genome shotgun (WGS) entry which is preliminary data.</text>
</comment>
<evidence type="ECO:0000256" key="4">
    <source>
        <dbReference type="ARBA" id="ARBA00023038"/>
    </source>
</evidence>